<reference evidence="1" key="1">
    <citation type="journal article" date="2014" name="Int. J. Syst. Evol. Microbiol.">
        <title>Complete genome sequence of Corynebacterium casei LMG S-19264T (=DSM 44701T), isolated from a smear-ripened cheese.</title>
        <authorList>
            <consortium name="US DOE Joint Genome Institute (JGI-PGF)"/>
            <person name="Walter F."/>
            <person name="Albersmeier A."/>
            <person name="Kalinowski J."/>
            <person name="Ruckert C."/>
        </authorList>
    </citation>
    <scope>NUCLEOTIDE SEQUENCE</scope>
    <source>
        <strain evidence="1">CGMCC 4.7430</strain>
    </source>
</reference>
<dbReference type="RefSeq" id="WP_189144180.1">
    <property type="nucleotide sequence ID" value="NZ_BMNK01000022.1"/>
</dbReference>
<keyword evidence="2" id="KW-1185">Reference proteome</keyword>
<proteinExistence type="predicted"/>
<dbReference type="AlphaFoldDB" id="A0A918AES7"/>
<dbReference type="Proteomes" id="UP000660745">
    <property type="component" value="Unassembled WGS sequence"/>
</dbReference>
<evidence type="ECO:0000313" key="1">
    <source>
        <dbReference type="EMBL" id="GGP16816.1"/>
    </source>
</evidence>
<organism evidence="1 2">
    <name type="scientific">Nonomuraea glycinis</name>
    <dbReference type="NCBI Taxonomy" id="2047744"/>
    <lineage>
        <taxon>Bacteria</taxon>
        <taxon>Bacillati</taxon>
        <taxon>Actinomycetota</taxon>
        <taxon>Actinomycetes</taxon>
        <taxon>Streptosporangiales</taxon>
        <taxon>Streptosporangiaceae</taxon>
        <taxon>Nonomuraea</taxon>
    </lineage>
</organism>
<name>A0A918AES7_9ACTN</name>
<sequence length="60" mass="6474">MDDPLPPGVRSALMEQPAAEEPRALVMSPADVITQEAAEILNPLIKPLAAFEGVARSHRR</sequence>
<evidence type="ECO:0000313" key="2">
    <source>
        <dbReference type="Proteomes" id="UP000660745"/>
    </source>
</evidence>
<accession>A0A918AES7</accession>
<comment type="caution">
    <text evidence="1">The sequence shown here is derived from an EMBL/GenBank/DDBJ whole genome shotgun (WGS) entry which is preliminary data.</text>
</comment>
<dbReference type="EMBL" id="BMNK01000022">
    <property type="protein sequence ID" value="GGP16816.1"/>
    <property type="molecule type" value="Genomic_DNA"/>
</dbReference>
<protein>
    <submittedName>
        <fullName evidence="1">Uncharacterized protein</fullName>
    </submittedName>
</protein>
<reference evidence="1" key="2">
    <citation type="submission" date="2020-09" db="EMBL/GenBank/DDBJ databases">
        <authorList>
            <person name="Sun Q."/>
            <person name="Zhou Y."/>
        </authorList>
    </citation>
    <scope>NUCLEOTIDE SEQUENCE</scope>
    <source>
        <strain evidence="1">CGMCC 4.7430</strain>
    </source>
</reference>
<gene>
    <name evidence="1" type="ORF">GCM10012278_82090</name>
</gene>